<dbReference type="EMBL" id="JWZX01001986">
    <property type="protein sequence ID" value="KOO31571.1"/>
    <property type="molecule type" value="Genomic_DNA"/>
</dbReference>
<dbReference type="Pfam" id="PF04185">
    <property type="entry name" value="Phosphoesterase"/>
    <property type="match status" value="1"/>
</dbReference>
<evidence type="ECO:0000313" key="3">
    <source>
        <dbReference type="EMBL" id="KOO31571.1"/>
    </source>
</evidence>
<dbReference type="GO" id="GO:0009395">
    <property type="term" value="P:phospholipid catabolic process"/>
    <property type="evidence" value="ECO:0007669"/>
    <property type="project" value="TreeGrafter"/>
</dbReference>
<dbReference type="InterPro" id="IPR017850">
    <property type="entry name" value="Alkaline_phosphatase_core_sf"/>
</dbReference>
<dbReference type="PANTHER" id="PTHR31956:SF1">
    <property type="entry name" value="NON-SPECIFIC PHOSPHOLIPASE C1"/>
    <property type="match status" value="1"/>
</dbReference>
<evidence type="ECO:0000256" key="1">
    <source>
        <dbReference type="ARBA" id="ARBA00022801"/>
    </source>
</evidence>
<dbReference type="Proteomes" id="UP000037460">
    <property type="component" value="Unassembled WGS sequence"/>
</dbReference>
<name>A0A0M0JY39_9EUKA</name>
<keyword evidence="1" id="KW-0378">Hydrolase</keyword>
<reference evidence="3" key="1">
    <citation type="submission" date="2014-12" db="EMBL/GenBank/DDBJ databases">
        <title>Draft genome of the oleaginous, mixotrophic haptophyte, Chrysochromulina tobin.</title>
        <authorList>
            <person name="Hovde B.T."/>
            <person name="Starkenburg S.R."/>
            <person name="Cattolico R.A."/>
        </authorList>
    </citation>
    <scope>NUCLEOTIDE SEQUENCE</scope>
    <source>
        <strain evidence="3">CCMP291</strain>
    </source>
</reference>
<organism evidence="3 4">
    <name type="scientific">Chrysochromulina tobinii</name>
    <dbReference type="NCBI Taxonomy" id="1460289"/>
    <lineage>
        <taxon>Eukaryota</taxon>
        <taxon>Haptista</taxon>
        <taxon>Haptophyta</taxon>
        <taxon>Prymnesiophyceae</taxon>
        <taxon>Prymnesiales</taxon>
        <taxon>Chrysochromulinaceae</taxon>
        <taxon>Chrysochromulina</taxon>
    </lineage>
</organism>
<dbReference type="AlphaFoldDB" id="A0A0M0JY39"/>
<comment type="caution">
    <text evidence="3">The sequence shown here is derived from an EMBL/GenBank/DDBJ whole genome shotgun (WGS) entry which is preliminary data.</text>
</comment>
<dbReference type="PANTHER" id="PTHR31956">
    <property type="entry name" value="NON-SPECIFIC PHOSPHOLIPASE C4-RELATED"/>
    <property type="match status" value="1"/>
</dbReference>
<dbReference type="OrthoDB" id="5135119at2759"/>
<dbReference type="InterPro" id="IPR007312">
    <property type="entry name" value="Phosphoesterase"/>
</dbReference>
<dbReference type="EMBL" id="JWZX01002461">
    <property type="protein sequence ID" value="KOO29118.1"/>
    <property type="molecule type" value="Genomic_DNA"/>
</dbReference>
<evidence type="ECO:0000313" key="2">
    <source>
        <dbReference type="EMBL" id="KOO29118.1"/>
    </source>
</evidence>
<proteinExistence type="predicted"/>
<accession>A0A0M0JY39</accession>
<gene>
    <name evidence="3" type="ORF">Ctob_005995</name>
    <name evidence="2" type="ORF">Ctob_006184</name>
</gene>
<evidence type="ECO:0000313" key="4">
    <source>
        <dbReference type="Proteomes" id="UP000037460"/>
    </source>
</evidence>
<dbReference type="Gene3D" id="3.40.720.10">
    <property type="entry name" value="Alkaline Phosphatase, subunit A"/>
    <property type="match status" value="2"/>
</dbReference>
<keyword evidence="4" id="KW-1185">Reference proteome</keyword>
<sequence length="662" mass="72357">MFYGFAQPVLTGRIDGLTGKECFPTPPLKTGETPHYQHGIDIEMIGDDDDAAEKWGVDPDGDKDDGYDKERAVNIPDWGLDPSHPLDRKTQILYNTYANEDKYVSFAYTALPPGETDDTKHWLRATYTSVSDAMPVYFEAVSGTPDLYKLRNMWPGYEGYLCDQAQSGGSYMFMHTSCSEEAALPLLVVRNVTGTYTLQTTDGKYVSYCDSGCSGGRWVSASYTGVADAMTLKLSDPGVAPPPPPLGPPACVQNGAALYICHDGGPWLGAPPLGWNSSWDGFNPMCPGNKLPELCPGGRCPPLCTNGLGTVGRNKPCKWPLTYQNKTYDGSTGGIGSALGGYGLCSPYGGVYNGSYGGVKPCGSEPENTKTGFWAGCVQFPQTDHGGWLLSGAAPEAVHQFSPEQVPIHIKLAQEFALFDQYHVSFPGPSTPNHLYLMTGTNAGCTETGQDFQCVSGKKYPQKTIFESLAEAGHEWRYYINDTSWVYFVEYFNTKEGADGIQRYDEFYHRARTGTLPAYSWILPREGANATTGEGSNDDHPCHDIRLGEKLLKDTYEALRAGPGWNKTLLFITYDDSGGWYDHAPLPTAGIPRPDDEYGQCGTTVDTNWLGMRVPSLLISPWDLTAPRTDCPMHLPDPPTDAEMAEITGRLLSPRHATHVWG</sequence>
<protein>
    <submittedName>
        <fullName evidence="3">Phosphoesterase family protein</fullName>
    </submittedName>
</protein>
<dbReference type="GO" id="GO:0042578">
    <property type="term" value="F:phosphoric ester hydrolase activity"/>
    <property type="evidence" value="ECO:0007669"/>
    <property type="project" value="UniProtKB-ARBA"/>
</dbReference>
<reference evidence="4" key="2">
    <citation type="journal article" date="2015" name="PLoS Genet.">
        <title>Genome Sequence and Transcriptome Analyses of Chrysochromulina tobin: Metabolic Tools for Enhanced Algal Fitness in the Prominent Order Prymnesiales (Haptophyceae).</title>
        <authorList>
            <person name="Hovde B.T."/>
            <person name="Deodato C.R."/>
            <person name="Hunsperger H.M."/>
            <person name="Ryken S.A."/>
            <person name="Yost W."/>
            <person name="Jha R.K."/>
            <person name="Patterson J."/>
            <person name="Monnat R.J. Jr."/>
            <person name="Barlow S.B."/>
            <person name="Starkenburg S.R."/>
            <person name="Cattolico R.A."/>
        </authorList>
    </citation>
    <scope>NUCLEOTIDE SEQUENCE</scope>
    <source>
        <strain evidence="4">CCMP291</strain>
    </source>
</reference>